<evidence type="ECO:0000313" key="1">
    <source>
        <dbReference type="EMBL" id="ADN51469.1"/>
    </source>
</evidence>
<dbReference type="Proteomes" id="UP000006681">
    <property type="component" value="Chromosome"/>
</dbReference>
<dbReference type="KEGG" id="vdi:Vdis_2100"/>
<sequence length="302" mass="35214">MPSGIEYIKYLREVAQHYDVFIVESPNTESVRQYLSGEINIDQLLYDIEYFNIDYTREFYKALREFNEYGIDVIPVDPYSVISVGIRIKAMLHNLDYKSLSSDGRYVAFMELKIAEAHRAYNSALLRGDFEDAVRWLIKYARLDAERIKFRSELRAREIVKILRNLGKPHDVLIHADHYNEVLVNYLGKKLMCMPSVIRLDDVACKRLGVRPLIHPGIKLTNNYVYGMPMNKGEEYLLASRAMIYALLKARIFGRVNRRMLGDKAILIDNSLKRLAYRLSIDDAKDIFRKLMMPGSIFKVRV</sequence>
<gene>
    <name evidence="1" type="ordered locus">Vdis_2100</name>
</gene>
<keyword evidence="2" id="KW-1185">Reference proteome</keyword>
<accession>E1QPI1</accession>
<name>E1QPI1_VULDI</name>
<protein>
    <submittedName>
        <fullName evidence="1">Uncharacterized protein</fullName>
    </submittedName>
</protein>
<dbReference type="STRING" id="572478.Vdis_2100"/>
<evidence type="ECO:0000313" key="2">
    <source>
        <dbReference type="Proteomes" id="UP000006681"/>
    </source>
</evidence>
<dbReference type="HOGENOM" id="CLU_920161_0_0_2"/>
<organism evidence="1 2">
    <name type="scientific">Vulcanisaeta distributa (strain DSM 14429 / JCM 11212 / NBRC 100878 / IC-017)</name>
    <dbReference type="NCBI Taxonomy" id="572478"/>
    <lineage>
        <taxon>Archaea</taxon>
        <taxon>Thermoproteota</taxon>
        <taxon>Thermoprotei</taxon>
        <taxon>Thermoproteales</taxon>
        <taxon>Thermoproteaceae</taxon>
        <taxon>Vulcanisaeta</taxon>
    </lineage>
</organism>
<dbReference type="EMBL" id="CP002100">
    <property type="protein sequence ID" value="ADN51469.1"/>
    <property type="molecule type" value="Genomic_DNA"/>
</dbReference>
<proteinExistence type="predicted"/>
<reference evidence="1 2" key="1">
    <citation type="journal article" date="2010" name="Stand. Genomic Sci.">
        <title>Complete genome sequence of Vulcanisaeta distributa type strain (IC-017).</title>
        <authorList>
            <person name="Mavromatis K."/>
            <person name="Sikorski J."/>
            <person name="Pabst E."/>
            <person name="Teshima H."/>
            <person name="Lapidus A."/>
            <person name="Lucas S."/>
            <person name="Nolan M."/>
            <person name="Glavina Del Rio T."/>
            <person name="Cheng J.F."/>
            <person name="Bruce D."/>
            <person name="Goodwin L."/>
            <person name="Pitluck S."/>
            <person name="Liolios K."/>
            <person name="Ivanova N."/>
            <person name="Mikhailova N."/>
            <person name="Pati A."/>
            <person name="Chen A."/>
            <person name="Palaniappan K."/>
            <person name="Land M."/>
            <person name="Hauser L."/>
            <person name="Chang Y.J."/>
            <person name="Jeffries C.D."/>
            <person name="Rohde M."/>
            <person name="Spring S."/>
            <person name="Goker M."/>
            <person name="Wirth R."/>
            <person name="Woyke T."/>
            <person name="Bristow J."/>
            <person name="Eisen J.A."/>
            <person name="Markowitz V."/>
            <person name="Hugenholtz P."/>
            <person name="Klenk H.P."/>
            <person name="Kyrpides N.C."/>
        </authorList>
    </citation>
    <scope>NUCLEOTIDE SEQUENCE [LARGE SCALE GENOMIC DNA]</scope>
    <source>
        <strain evidence="2">DSM 14429 / JCM 11212 / NBRC 100878 / IC-017</strain>
    </source>
</reference>
<dbReference type="AlphaFoldDB" id="E1QPI1"/>
<reference evidence="2" key="2">
    <citation type="journal article" date="2010" name="Stand. Genomic Sci.">
        <title>Complete genome sequence of Vulcanisaeta distributa type strain (IC-017T).</title>
        <authorList>
            <person name="Mavromatis K."/>
            <person name="Sikorski J."/>
            <person name="Pabst E."/>
            <person name="Teshima H."/>
            <person name="Lapidus A."/>
            <person name="Lucas S."/>
            <person name="Nolan M."/>
            <person name="Glavina Del Rio T."/>
            <person name="Cheng J."/>
            <person name="Bruce D."/>
            <person name="Goodwin L."/>
            <person name="Pitluck S."/>
            <person name="Liolios K."/>
            <person name="Ivanova N."/>
            <person name="Mikhailova N."/>
            <person name="Pati A."/>
            <person name="Chen A."/>
            <person name="Palaniappan K."/>
            <person name="Land M."/>
            <person name="Hauser L."/>
            <person name="Chang Y."/>
            <person name="Jeffries C."/>
            <person name="Rohde M."/>
            <person name="Spring S."/>
            <person name="Goker M."/>
            <person name="Wirth R."/>
            <person name="Woyke T."/>
            <person name="Bristow J."/>
            <person name="Eisen J."/>
            <person name="Markowitz V."/>
            <person name="Hugenholtz P."/>
            <person name="Klenk H."/>
            <person name="Kyrpides N."/>
        </authorList>
    </citation>
    <scope>NUCLEOTIDE SEQUENCE [LARGE SCALE GENOMIC DNA]</scope>
    <source>
        <strain evidence="2">DSM 14429 / JCM 11212 / NBRC 100878 / IC-017</strain>
    </source>
</reference>
<dbReference type="eggNOG" id="arCOG06116">
    <property type="taxonomic scope" value="Archaea"/>
</dbReference>